<organism evidence="2 3">
    <name type="scientific">Clostridium boliviensis</name>
    <dbReference type="NCBI Taxonomy" id="318465"/>
    <lineage>
        <taxon>Bacteria</taxon>
        <taxon>Bacillati</taxon>
        <taxon>Bacillota</taxon>
        <taxon>Clostridia</taxon>
        <taxon>Eubacteriales</taxon>
        <taxon>Clostridiaceae</taxon>
        <taxon>Clostridium</taxon>
    </lineage>
</organism>
<reference evidence="2 3" key="1">
    <citation type="submission" date="2023-10" db="EMBL/GenBank/DDBJ databases">
        <title>A novel Glycoside Hydrolase 43-Like Enzyme from Clostrdium boliviensis is an Endo-xylanase, and a Candidate for Xylooligosaccharides Production from Different Xylan Substrates.</title>
        <authorList>
            <person name="Alvarez M.T."/>
            <person name="Rocabado-Villegas L.R."/>
            <person name="Salas-Veizaga D.M."/>
            <person name="Linares-Pasten J.A."/>
            <person name="Gudmundsdottir E.E."/>
            <person name="Hreggvidsson G.O."/>
            <person name="Adlercreutz P."/>
            <person name="Nordberg Karlsson E."/>
        </authorList>
    </citation>
    <scope>NUCLEOTIDE SEQUENCE [LARGE SCALE GENOMIC DNA]</scope>
    <source>
        <strain evidence="2 3">E-1</strain>
    </source>
</reference>
<dbReference type="InterPro" id="IPR000182">
    <property type="entry name" value="GNAT_dom"/>
</dbReference>
<dbReference type="EMBL" id="JAWONS010000290">
    <property type="protein sequence ID" value="MDW2799956.1"/>
    <property type="molecule type" value="Genomic_DNA"/>
</dbReference>
<dbReference type="InterPro" id="IPR016181">
    <property type="entry name" value="Acyl_CoA_acyltransferase"/>
</dbReference>
<dbReference type="RefSeq" id="WP_318066144.1">
    <property type="nucleotide sequence ID" value="NZ_JAWONS010000290.1"/>
</dbReference>
<evidence type="ECO:0000259" key="1">
    <source>
        <dbReference type="PROSITE" id="PS51186"/>
    </source>
</evidence>
<dbReference type="SUPFAM" id="SSF55729">
    <property type="entry name" value="Acyl-CoA N-acyltransferases (Nat)"/>
    <property type="match status" value="1"/>
</dbReference>
<comment type="caution">
    <text evidence="2">The sequence shown here is derived from an EMBL/GenBank/DDBJ whole genome shotgun (WGS) entry which is preliminary data.</text>
</comment>
<feature type="domain" description="N-acetyltransferase" evidence="1">
    <location>
        <begin position="1"/>
        <end position="143"/>
    </location>
</feature>
<dbReference type="PROSITE" id="PS51186">
    <property type="entry name" value="GNAT"/>
    <property type="match status" value="1"/>
</dbReference>
<keyword evidence="2" id="KW-0808">Transferase</keyword>
<protein>
    <submittedName>
        <fullName evidence="2">GNAT family N-acetyltransferase</fullName>
        <ecNumber evidence="2">2.3.1.-</ecNumber>
    </submittedName>
</protein>
<keyword evidence="2" id="KW-0012">Acyltransferase</keyword>
<evidence type="ECO:0000313" key="2">
    <source>
        <dbReference type="EMBL" id="MDW2799956.1"/>
    </source>
</evidence>
<dbReference type="EC" id="2.3.1.-" evidence="2"/>
<dbReference type="GO" id="GO:0016746">
    <property type="term" value="F:acyltransferase activity"/>
    <property type="evidence" value="ECO:0007669"/>
    <property type="project" value="UniProtKB-KW"/>
</dbReference>
<gene>
    <name evidence="2" type="ORF">RZO55_20495</name>
</gene>
<sequence>MIIRTMTIEDYKDVFALWSGIRGFGIRAADDSEEGIGRFLQRNPDLSVVAEENGTITGSILCGHDGRRGTFYHVCVAEEYREHGVGHKMVQEAVSRLRKEGIHKVNLIAFCSNNLGNHFWKKENFTFRDDLNYYDLTISENNETKFIS</sequence>
<name>A0ABU4GQQ0_9CLOT</name>
<keyword evidence="3" id="KW-1185">Reference proteome</keyword>
<dbReference type="Gene3D" id="3.40.630.30">
    <property type="match status" value="1"/>
</dbReference>
<evidence type="ECO:0000313" key="3">
    <source>
        <dbReference type="Proteomes" id="UP001276854"/>
    </source>
</evidence>
<dbReference type="Proteomes" id="UP001276854">
    <property type="component" value="Unassembled WGS sequence"/>
</dbReference>
<dbReference type="CDD" id="cd04301">
    <property type="entry name" value="NAT_SF"/>
    <property type="match status" value="1"/>
</dbReference>
<accession>A0ABU4GQQ0</accession>
<proteinExistence type="predicted"/>
<dbReference type="Pfam" id="PF00583">
    <property type="entry name" value="Acetyltransf_1"/>
    <property type="match status" value="1"/>
</dbReference>